<dbReference type="PROSITE" id="PS01039">
    <property type="entry name" value="SBP_BACTERIAL_3"/>
    <property type="match status" value="1"/>
</dbReference>
<dbReference type="PANTHER" id="PTHR35936:SF17">
    <property type="entry name" value="ARGININE-BINDING EXTRACELLULAR PROTEIN ARTP"/>
    <property type="match status" value="1"/>
</dbReference>
<dbReference type="PANTHER" id="PTHR35936">
    <property type="entry name" value="MEMBRANE-BOUND LYTIC MUREIN TRANSGLYCOSYLASE F"/>
    <property type="match status" value="1"/>
</dbReference>
<organism evidence="10 11">
    <name type="scientific">Zooshikella harenae</name>
    <dbReference type="NCBI Taxonomy" id="2827238"/>
    <lineage>
        <taxon>Bacteria</taxon>
        <taxon>Pseudomonadati</taxon>
        <taxon>Pseudomonadota</taxon>
        <taxon>Gammaproteobacteria</taxon>
        <taxon>Oceanospirillales</taxon>
        <taxon>Zooshikellaceae</taxon>
        <taxon>Zooshikella</taxon>
    </lineage>
</organism>
<proteinExistence type="inferred from homology"/>
<dbReference type="InterPro" id="IPR001638">
    <property type="entry name" value="Solute-binding_3/MltF_N"/>
</dbReference>
<evidence type="ECO:0000259" key="9">
    <source>
        <dbReference type="SMART" id="SM00079"/>
    </source>
</evidence>
<keyword evidence="3" id="KW-0813">Transport</keyword>
<comment type="caution">
    <text evidence="10">The sequence shown here is derived from an EMBL/GenBank/DDBJ whole genome shotgun (WGS) entry which is preliminary data.</text>
</comment>
<sequence length="256" mass="28918">MKKIMMMVVVFALSATAAAKEWKTVRIGVEGAYPPFSYTTESGEVKGFDIDIANALCQSMKVKCKMVPQDWDGMIPSLLSRKFDAIIASMSITEERKQKVDFTDKYYHTPVRFVRKKGADIAISPEGLKGKVVGVQRSTTSDRYLTDVYGEAVTIKRYSTQDEAYLDMKAGRLDLLLGDIIPLSDGFLKKEGGDNYEFFGPTISDQKWFGEGIGIAIRKQNKDLKDLFNKAIKQIRADGTYDKIQKRYFDFDIYGQ</sequence>
<comment type="similarity">
    <text evidence="2 6">Belongs to the bacterial solute-binding protein 3 family.</text>
</comment>
<accession>A0ABS5ZFW9</accession>
<evidence type="ECO:0000256" key="5">
    <source>
        <dbReference type="ARBA" id="ARBA00022764"/>
    </source>
</evidence>
<dbReference type="Pfam" id="PF00497">
    <property type="entry name" value="SBP_bac_3"/>
    <property type="match status" value="1"/>
</dbReference>
<dbReference type="Gene3D" id="3.40.190.10">
    <property type="entry name" value="Periplasmic binding protein-like II"/>
    <property type="match status" value="2"/>
</dbReference>
<dbReference type="RefSeq" id="WP_215820400.1">
    <property type="nucleotide sequence ID" value="NZ_JAGSOY010000032.1"/>
</dbReference>
<reference evidence="10 11" key="1">
    <citation type="submission" date="2021-04" db="EMBL/GenBank/DDBJ databases">
        <authorList>
            <person name="Pira H."/>
            <person name="Risdian C."/>
            <person name="Wink J."/>
        </authorList>
    </citation>
    <scope>NUCLEOTIDE SEQUENCE [LARGE SCALE GENOMIC DNA]</scope>
    <source>
        <strain evidence="10 11">WH53</strain>
    </source>
</reference>
<feature type="signal peptide" evidence="7">
    <location>
        <begin position="1"/>
        <end position="19"/>
    </location>
</feature>
<evidence type="ECO:0000313" key="10">
    <source>
        <dbReference type="EMBL" id="MBU2712171.1"/>
    </source>
</evidence>
<evidence type="ECO:0000256" key="2">
    <source>
        <dbReference type="ARBA" id="ARBA00010333"/>
    </source>
</evidence>
<feature type="chain" id="PRO_5045366823" evidence="7">
    <location>
        <begin position="20"/>
        <end position="256"/>
    </location>
</feature>
<protein>
    <submittedName>
        <fullName evidence="10">ABC transporter substrate-binding protein</fullName>
    </submittedName>
</protein>
<dbReference type="NCBIfam" id="TIGR01096">
    <property type="entry name" value="3A0103s03R"/>
    <property type="match status" value="1"/>
</dbReference>
<dbReference type="SUPFAM" id="SSF53850">
    <property type="entry name" value="Periplasmic binding protein-like II"/>
    <property type="match status" value="1"/>
</dbReference>
<comment type="subcellular location">
    <subcellularLocation>
        <location evidence="1">Periplasm</location>
    </subcellularLocation>
</comment>
<keyword evidence="11" id="KW-1185">Reference proteome</keyword>
<evidence type="ECO:0000256" key="1">
    <source>
        <dbReference type="ARBA" id="ARBA00004418"/>
    </source>
</evidence>
<evidence type="ECO:0000256" key="7">
    <source>
        <dbReference type="SAM" id="SignalP"/>
    </source>
</evidence>
<evidence type="ECO:0000256" key="4">
    <source>
        <dbReference type="ARBA" id="ARBA00022729"/>
    </source>
</evidence>
<evidence type="ECO:0000256" key="6">
    <source>
        <dbReference type="RuleBase" id="RU003744"/>
    </source>
</evidence>
<evidence type="ECO:0000256" key="3">
    <source>
        <dbReference type="ARBA" id="ARBA00022448"/>
    </source>
</evidence>
<feature type="domain" description="Solute-binding protein family 3/N-terminal" evidence="8">
    <location>
        <begin position="24"/>
        <end position="252"/>
    </location>
</feature>
<dbReference type="CDD" id="cd13703">
    <property type="entry name" value="PBP2_HisJ_LAO"/>
    <property type="match status" value="1"/>
</dbReference>
<evidence type="ECO:0000313" key="11">
    <source>
        <dbReference type="Proteomes" id="UP000690515"/>
    </source>
</evidence>
<dbReference type="SMART" id="SM00062">
    <property type="entry name" value="PBPb"/>
    <property type="match status" value="1"/>
</dbReference>
<dbReference type="SMART" id="SM00079">
    <property type="entry name" value="PBPe"/>
    <property type="match status" value="1"/>
</dbReference>
<evidence type="ECO:0000259" key="8">
    <source>
        <dbReference type="SMART" id="SM00062"/>
    </source>
</evidence>
<feature type="domain" description="Ionotropic glutamate receptor C-terminal" evidence="9">
    <location>
        <begin position="24"/>
        <end position="251"/>
    </location>
</feature>
<name>A0ABS5ZFW9_9GAMM</name>
<dbReference type="InterPro" id="IPR018313">
    <property type="entry name" value="SBP_3_CS"/>
</dbReference>
<dbReference type="Proteomes" id="UP000690515">
    <property type="component" value="Unassembled WGS sequence"/>
</dbReference>
<keyword evidence="4 7" id="KW-0732">Signal</keyword>
<dbReference type="InterPro" id="IPR005768">
    <property type="entry name" value="Lys_Arg_Orn-bd"/>
</dbReference>
<keyword evidence="5" id="KW-0574">Periplasm</keyword>
<gene>
    <name evidence="10" type="ORF">KCG35_13980</name>
</gene>
<dbReference type="InterPro" id="IPR001320">
    <property type="entry name" value="Iontro_rcpt_C"/>
</dbReference>
<dbReference type="EMBL" id="JAGSOY010000032">
    <property type="protein sequence ID" value="MBU2712171.1"/>
    <property type="molecule type" value="Genomic_DNA"/>
</dbReference>